<evidence type="ECO:0000313" key="3">
    <source>
        <dbReference type="Proteomes" id="UP000299102"/>
    </source>
</evidence>
<name>A0A4C1Z119_EUMVA</name>
<keyword evidence="3" id="KW-1185">Reference proteome</keyword>
<evidence type="ECO:0000256" key="1">
    <source>
        <dbReference type="SAM" id="MobiDB-lite"/>
    </source>
</evidence>
<dbReference type="Proteomes" id="UP000299102">
    <property type="component" value="Unassembled WGS sequence"/>
</dbReference>
<feature type="region of interest" description="Disordered" evidence="1">
    <location>
        <begin position="199"/>
        <end position="219"/>
    </location>
</feature>
<organism evidence="2 3">
    <name type="scientific">Eumeta variegata</name>
    <name type="common">Bagworm moth</name>
    <name type="synonym">Eumeta japonica</name>
    <dbReference type="NCBI Taxonomy" id="151549"/>
    <lineage>
        <taxon>Eukaryota</taxon>
        <taxon>Metazoa</taxon>
        <taxon>Ecdysozoa</taxon>
        <taxon>Arthropoda</taxon>
        <taxon>Hexapoda</taxon>
        <taxon>Insecta</taxon>
        <taxon>Pterygota</taxon>
        <taxon>Neoptera</taxon>
        <taxon>Endopterygota</taxon>
        <taxon>Lepidoptera</taxon>
        <taxon>Glossata</taxon>
        <taxon>Ditrysia</taxon>
        <taxon>Tineoidea</taxon>
        <taxon>Psychidae</taxon>
        <taxon>Oiketicinae</taxon>
        <taxon>Eumeta</taxon>
    </lineage>
</organism>
<sequence length="219" mass="25356">MREGTLKRSIVWKYIPLGAWERLVRSIKTALYDVLNDQHPHEETLHTGSHKGSTSRVGDLVFIVDSAATKHLTGSDHRSRLSRARQNNTYSRSMIKRWDTSEADKETHHPAYTAHRQERRFTTIDMQRRRRCCTVGGRVAQKWFKRFQFDNFDVKYEPRSGRPVTDEVDAILGKVEKDRYISSYNIGEDLGTCKPLDIKLKNGLPTKRTSKKDHGQKAS</sequence>
<accession>A0A4C1Z119</accession>
<reference evidence="2 3" key="1">
    <citation type="journal article" date="2019" name="Commun. Biol.">
        <title>The bagworm genome reveals a unique fibroin gene that provides high tensile strength.</title>
        <authorList>
            <person name="Kono N."/>
            <person name="Nakamura H."/>
            <person name="Ohtoshi R."/>
            <person name="Tomita M."/>
            <person name="Numata K."/>
            <person name="Arakawa K."/>
        </authorList>
    </citation>
    <scope>NUCLEOTIDE SEQUENCE [LARGE SCALE GENOMIC DNA]</scope>
</reference>
<evidence type="ECO:0000313" key="2">
    <source>
        <dbReference type="EMBL" id="GBP81230.1"/>
    </source>
</evidence>
<gene>
    <name evidence="2" type="ORF">EVAR_55726_1</name>
</gene>
<proteinExistence type="predicted"/>
<comment type="caution">
    <text evidence="2">The sequence shown here is derived from an EMBL/GenBank/DDBJ whole genome shotgun (WGS) entry which is preliminary data.</text>
</comment>
<protein>
    <submittedName>
        <fullName evidence="2">Uncharacterized protein</fullName>
    </submittedName>
</protein>
<dbReference type="OrthoDB" id="6924958at2759"/>
<dbReference type="EMBL" id="BGZK01001501">
    <property type="protein sequence ID" value="GBP81230.1"/>
    <property type="molecule type" value="Genomic_DNA"/>
</dbReference>
<dbReference type="AlphaFoldDB" id="A0A4C1Z119"/>